<dbReference type="InterPro" id="IPR058163">
    <property type="entry name" value="LysR-type_TF_proteobact-type"/>
</dbReference>
<dbReference type="AlphaFoldDB" id="A0A6L6WIW4"/>
<dbReference type="GO" id="GO:0003700">
    <property type="term" value="F:DNA-binding transcription factor activity"/>
    <property type="evidence" value="ECO:0007669"/>
    <property type="project" value="InterPro"/>
</dbReference>
<protein>
    <submittedName>
        <fullName evidence="6">LysR family transcriptional regulator</fullName>
    </submittedName>
</protein>
<dbReference type="Gene3D" id="3.40.190.10">
    <property type="entry name" value="Periplasmic binding protein-like II"/>
    <property type="match status" value="1"/>
</dbReference>
<dbReference type="Proteomes" id="UP000478892">
    <property type="component" value="Unassembled WGS sequence"/>
</dbReference>
<evidence type="ECO:0000256" key="3">
    <source>
        <dbReference type="ARBA" id="ARBA00023125"/>
    </source>
</evidence>
<evidence type="ECO:0000256" key="4">
    <source>
        <dbReference type="ARBA" id="ARBA00023163"/>
    </source>
</evidence>
<keyword evidence="2" id="KW-0805">Transcription regulation</keyword>
<dbReference type="InterPro" id="IPR036388">
    <property type="entry name" value="WH-like_DNA-bd_sf"/>
</dbReference>
<sequence length="271" mass="29734">MSNLQHIETFIEVASRLSFARAAESLRLPASTVTSRIRALEDSIGVRLLERTTRSVSLTPEGAVFLDRCKVGLEEIEAARALISPDNNASGLIRLSVPSAFPKNQLADLCRRFLEQHPLISLDVTVSDEPADFIRDGVDLAMRGNNPGSNDVIARLLSRTQVVLASPPGRADDNSLPVLGPLTRHLSRSPEPGQIHCQSFELAYELALAGIARACLPLPMCKHNVDSGVLETGRLPKGVPNSLALYLVYQDRRHQPRRIRLLIDFLIAELV</sequence>
<dbReference type="FunFam" id="1.10.10.10:FF:000001">
    <property type="entry name" value="LysR family transcriptional regulator"/>
    <property type="match status" value="1"/>
</dbReference>
<evidence type="ECO:0000313" key="6">
    <source>
        <dbReference type="EMBL" id="MVO15662.1"/>
    </source>
</evidence>
<dbReference type="PROSITE" id="PS50931">
    <property type="entry name" value="HTH_LYSR"/>
    <property type="match status" value="1"/>
</dbReference>
<dbReference type="InterPro" id="IPR036390">
    <property type="entry name" value="WH_DNA-bd_sf"/>
</dbReference>
<dbReference type="RefSeq" id="WP_157021948.1">
    <property type="nucleotide sequence ID" value="NZ_WQLV01000003.1"/>
</dbReference>
<organism evidence="6 7">
    <name type="scientific">Parasedimentitalea huanghaiensis</name>
    <dbReference type="NCBI Taxonomy" id="2682100"/>
    <lineage>
        <taxon>Bacteria</taxon>
        <taxon>Pseudomonadati</taxon>
        <taxon>Pseudomonadota</taxon>
        <taxon>Alphaproteobacteria</taxon>
        <taxon>Rhodobacterales</taxon>
        <taxon>Paracoccaceae</taxon>
        <taxon>Parasedimentitalea</taxon>
    </lineage>
</organism>
<accession>A0A6L6WIW4</accession>
<name>A0A6L6WIW4_9RHOB</name>
<feature type="domain" description="HTH lysR-type" evidence="5">
    <location>
        <begin position="1"/>
        <end position="59"/>
    </location>
</feature>
<proteinExistence type="inferred from homology"/>
<gene>
    <name evidence="6" type="ORF">GO984_07530</name>
</gene>
<dbReference type="PANTHER" id="PTHR30537:SF5">
    <property type="entry name" value="HTH-TYPE TRANSCRIPTIONAL ACTIVATOR TTDR-RELATED"/>
    <property type="match status" value="1"/>
</dbReference>
<dbReference type="InterPro" id="IPR000847">
    <property type="entry name" value="LysR_HTH_N"/>
</dbReference>
<evidence type="ECO:0000256" key="1">
    <source>
        <dbReference type="ARBA" id="ARBA00009437"/>
    </source>
</evidence>
<dbReference type="InterPro" id="IPR005119">
    <property type="entry name" value="LysR_subst-bd"/>
</dbReference>
<keyword evidence="7" id="KW-1185">Reference proteome</keyword>
<dbReference type="SUPFAM" id="SSF46785">
    <property type="entry name" value="Winged helix' DNA-binding domain"/>
    <property type="match status" value="1"/>
</dbReference>
<keyword evidence="4" id="KW-0804">Transcription</keyword>
<evidence type="ECO:0000313" key="7">
    <source>
        <dbReference type="Proteomes" id="UP000478892"/>
    </source>
</evidence>
<dbReference type="PANTHER" id="PTHR30537">
    <property type="entry name" value="HTH-TYPE TRANSCRIPTIONAL REGULATOR"/>
    <property type="match status" value="1"/>
</dbReference>
<reference evidence="6 7" key="1">
    <citation type="submission" date="2019-12" db="EMBL/GenBank/DDBJ databases">
        <authorList>
            <person name="Zhang Y.-J."/>
        </authorList>
    </citation>
    <scope>NUCLEOTIDE SEQUENCE [LARGE SCALE GENOMIC DNA]</scope>
    <source>
        <strain evidence="6 7">CY05</strain>
    </source>
</reference>
<comment type="caution">
    <text evidence="6">The sequence shown here is derived from an EMBL/GenBank/DDBJ whole genome shotgun (WGS) entry which is preliminary data.</text>
</comment>
<dbReference type="Pfam" id="PF03466">
    <property type="entry name" value="LysR_substrate"/>
    <property type="match status" value="1"/>
</dbReference>
<dbReference type="GO" id="GO:0003677">
    <property type="term" value="F:DNA binding"/>
    <property type="evidence" value="ECO:0007669"/>
    <property type="project" value="UniProtKB-KW"/>
</dbReference>
<comment type="similarity">
    <text evidence="1">Belongs to the LysR transcriptional regulatory family.</text>
</comment>
<keyword evidence="3" id="KW-0238">DNA-binding</keyword>
<dbReference type="EMBL" id="WQLV01000003">
    <property type="protein sequence ID" value="MVO15662.1"/>
    <property type="molecule type" value="Genomic_DNA"/>
</dbReference>
<evidence type="ECO:0000256" key="2">
    <source>
        <dbReference type="ARBA" id="ARBA00023015"/>
    </source>
</evidence>
<evidence type="ECO:0000259" key="5">
    <source>
        <dbReference type="PROSITE" id="PS50931"/>
    </source>
</evidence>
<dbReference type="Pfam" id="PF00126">
    <property type="entry name" value="HTH_1"/>
    <property type="match status" value="1"/>
</dbReference>
<dbReference type="SUPFAM" id="SSF53850">
    <property type="entry name" value="Periplasmic binding protein-like II"/>
    <property type="match status" value="1"/>
</dbReference>
<dbReference type="Gene3D" id="3.40.190.290">
    <property type="match status" value="1"/>
</dbReference>
<dbReference type="Gene3D" id="1.10.10.10">
    <property type="entry name" value="Winged helix-like DNA-binding domain superfamily/Winged helix DNA-binding domain"/>
    <property type="match status" value="1"/>
</dbReference>